<dbReference type="Proteomes" id="UP000501926">
    <property type="component" value="Chromosome"/>
</dbReference>
<dbReference type="Proteomes" id="UP000221734">
    <property type="component" value="Chromosome Kuenenia_stuttgartiensis_MBR1"/>
</dbReference>
<sequence>MNVSIIIDNLLHPPALFFSLGMIASFCKSDIKIPEPLPKLFSLYLLFAIGFHGGVELNKTGVNHAVIMSLALRYSWRRLFRCIT</sequence>
<evidence type="ECO:0000313" key="1">
    <source>
        <dbReference type="EMBL" id="QII10337.1"/>
    </source>
</evidence>
<dbReference type="InterPro" id="IPR010293">
    <property type="entry name" value="Sbt_1"/>
</dbReference>
<accession>A0A2C9CE31</accession>
<keyword evidence="3" id="KW-1185">Reference proteome</keyword>
<gene>
    <name evidence="1" type="ORF">KsCSTR_09580</name>
    <name evidence="2" type="ORF">KSMBR1_1332</name>
</gene>
<proteinExistence type="predicted"/>
<name>A0A2C9CE31_KUEST</name>
<dbReference type="EMBL" id="CP049055">
    <property type="protein sequence ID" value="QII10337.1"/>
    <property type="molecule type" value="Genomic_DNA"/>
</dbReference>
<reference evidence="2" key="2">
    <citation type="submission" date="2017-10" db="EMBL/GenBank/DDBJ databases">
        <authorList>
            <person name="Banno H."/>
            <person name="Chua N.-H."/>
        </authorList>
    </citation>
    <scope>NUCLEOTIDE SEQUENCE [LARGE SCALE GENOMIC DNA]</scope>
    <source>
        <strain evidence="2">Kuenenia_mbr1_ru-nijmegen</strain>
    </source>
</reference>
<reference evidence="3" key="1">
    <citation type="submission" date="2017-10" db="EMBL/GenBank/DDBJ databases">
        <authorList>
            <person name="Frank J."/>
        </authorList>
    </citation>
    <scope>NUCLEOTIDE SEQUENCE [LARGE SCALE GENOMIC DNA]</scope>
</reference>
<organism evidence="2 3">
    <name type="scientific">Kuenenia stuttgartiensis</name>
    <dbReference type="NCBI Taxonomy" id="174633"/>
    <lineage>
        <taxon>Bacteria</taxon>
        <taxon>Pseudomonadati</taxon>
        <taxon>Planctomycetota</taxon>
        <taxon>Candidatus Brocadiia</taxon>
        <taxon>Candidatus Brocadiales</taxon>
        <taxon>Candidatus Brocadiaceae</taxon>
        <taxon>Candidatus Kuenenia</taxon>
    </lineage>
</organism>
<dbReference type="KEGG" id="kst:KSMBR1_1332"/>
<dbReference type="PANTHER" id="PTHR40400:SF1">
    <property type="entry name" value="SLR1512 PROTEIN"/>
    <property type="match status" value="1"/>
</dbReference>
<protein>
    <submittedName>
        <fullName evidence="2">Uncharacterized protein</fullName>
    </submittedName>
</protein>
<evidence type="ECO:0000313" key="3">
    <source>
        <dbReference type="Proteomes" id="UP000221734"/>
    </source>
</evidence>
<reference evidence="1 4" key="3">
    <citation type="submission" date="2020-02" db="EMBL/GenBank/DDBJ databases">
        <title>Newly sequenced genome of strain CSTR1 showed variability in Candidatus Kuenenia stuttgartiensis genomes.</title>
        <authorList>
            <person name="Ding C."/>
            <person name="Adrian L."/>
        </authorList>
    </citation>
    <scope>NUCLEOTIDE SEQUENCE [LARGE SCALE GENOMIC DNA]</scope>
    <source>
        <strain evidence="1 4">CSTR1</strain>
    </source>
</reference>
<dbReference type="AlphaFoldDB" id="A0A2C9CE31"/>
<dbReference type="Pfam" id="PF05982">
    <property type="entry name" value="Sbt_1"/>
    <property type="match status" value="1"/>
</dbReference>
<evidence type="ECO:0000313" key="2">
    <source>
        <dbReference type="EMBL" id="SOH03833.1"/>
    </source>
</evidence>
<evidence type="ECO:0000313" key="4">
    <source>
        <dbReference type="Proteomes" id="UP000501926"/>
    </source>
</evidence>
<dbReference type="EMBL" id="LT934425">
    <property type="protein sequence ID" value="SOH03833.1"/>
    <property type="molecule type" value="Genomic_DNA"/>
</dbReference>
<dbReference type="PANTHER" id="PTHR40400">
    <property type="entry name" value="SLR1512 PROTEIN"/>
    <property type="match status" value="1"/>
</dbReference>